<gene>
    <name evidence="3" type="ORF">GB993_11750</name>
</gene>
<dbReference type="InterPro" id="IPR011067">
    <property type="entry name" value="Plasmid_toxin/cell-grow_inhib"/>
</dbReference>
<dbReference type="OrthoDB" id="9808744at2"/>
<dbReference type="InterPro" id="IPR003477">
    <property type="entry name" value="PemK-like"/>
</dbReference>
<protein>
    <recommendedName>
        <fullName evidence="5">Type II toxin-antitoxin system PemK/MazF family toxin</fullName>
    </recommendedName>
</protein>
<proteinExistence type="inferred from homology"/>
<organism evidence="3 4">
    <name type="scientific">Furfurilactobacillus milii</name>
    <dbReference type="NCBI Taxonomy" id="2888272"/>
    <lineage>
        <taxon>Bacteria</taxon>
        <taxon>Bacillati</taxon>
        <taxon>Bacillota</taxon>
        <taxon>Bacilli</taxon>
        <taxon>Lactobacillales</taxon>
        <taxon>Lactobacillaceae</taxon>
        <taxon>Furfurilactobacillus</taxon>
    </lineage>
</organism>
<dbReference type="RefSeq" id="WP_161004418.1">
    <property type="nucleotide sequence ID" value="NZ_WEZQ01000024.1"/>
</dbReference>
<comment type="similarity">
    <text evidence="1">Belongs to the PemK/MazF family.</text>
</comment>
<name>A0A6N9I618_9LACO</name>
<evidence type="ECO:0000313" key="3">
    <source>
        <dbReference type="EMBL" id="MYV18154.1"/>
    </source>
</evidence>
<evidence type="ECO:0000313" key="4">
    <source>
        <dbReference type="Proteomes" id="UP000449209"/>
    </source>
</evidence>
<dbReference type="GO" id="GO:0004521">
    <property type="term" value="F:RNA endonuclease activity"/>
    <property type="evidence" value="ECO:0007669"/>
    <property type="project" value="TreeGrafter"/>
</dbReference>
<dbReference type="SUPFAM" id="SSF50118">
    <property type="entry name" value="Cell growth inhibitor/plasmid maintenance toxic component"/>
    <property type="match status" value="1"/>
</dbReference>
<dbReference type="AlphaFoldDB" id="A0A6N9I618"/>
<evidence type="ECO:0000256" key="1">
    <source>
        <dbReference type="ARBA" id="ARBA00007521"/>
    </source>
</evidence>
<keyword evidence="2" id="KW-1277">Toxin-antitoxin system</keyword>
<evidence type="ECO:0008006" key="5">
    <source>
        <dbReference type="Google" id="ProtNLM"/>
    </source>
</evidence>
<dbReference type="EMBL" id="WEZQ01000024">
    <property type="protein sequence ID" value="MYV18154.1"/>
    <property type="molecule type" value="Genomic_DNA"/>
</dbReference>
<accession>A0A6N9I618</accession>
<dbReference type="GO" id="GO:0016075">
    <property type="term" value="P:rRNA catabolic process"/>
    <property type="evidence" value="ECO:0007669"/>
    <property type="project" value="TreeGrafter"/>
</dbReference>
<dbReference type="GO" id="GO:0003677">
    <property type="term" value="F:DNA binding"/>
    <property type="evidence" value="ECO:0007669"/>
    <property type="project" value="InterPro"/>
</dbReference>
<comment type="caution">
    <text evidence="3">The sequence shown here is derived from an EMBL/GenBank/DDBJ whole genome shotgun (WGS) entry which is preliminary data.</text>
</comment>
<dbReference type="Gene3D" id="2.30.30.110">
    <property type="match status" value="1"/>
</dbReference>
<dbReference type="Proteomes" id="UP000449209">
    <property type="component" value="Unassembled WGS sequence"/>
</dbReference>
<sequence length="154" mass="17904">MTDVEEKIRQLRAWENKKETLSTYCLSNSERLLNRYAFRGSIYLVNFGENLGVEINRRRPALVLSPNGFNRYSGAITVVPITKNLIYDDDNQEKPKYSYHYFVSKSDYPFLDFNSCIECEQVRTISKSRIIKFLGNLNSKDISIVSSKVHNFIS</sequence>
<evidence type="ECO:0000256" key="2">
    <source>
        <dbReference type="ARBA" id="ARBA00022649"/>
    </source>
</evidence>
<reference evidence="3 4" key="1">
    <citation type="journal article" date="2019" name="Appl. Environ. Microbiol.">
        <title>Genetic determinants of hydroxycinnamic acid metabolism in heterofermentative lactobacilli.</title>
        <authorList>
            <person name="Gaur G."/>
            <person name="Oh J.H."/>
            <person name="Filannino P."/>
            <person name="Gobbetti M."/>
            <person name="van Pijkeren J.P."/>
            <person name="Ganzle M.G."/>
        </authorList>
    </citation>
    <scope>NUCLEOTIDE SEQUENCE [LARGE SCALE GENOMIC DNA]</scope>
    <source>
        <strain evidence="3 4">C5</strain>
    </source>
</reference>
<dbReference type="PANTHER" id="PTHR33988">
    <property type="entry name" value="ENDORIBONUCLEASE MAZF-RELATED"/>
    <property type="match status" value="1"/>
</dbReference>
<dbReference type="GO" id="GO:0006402">
    <property type="term" value="P:mRNA catabolic process"/>
    <property type="evidence" value="ECO:0007669"/>
    <property type="project" value="TreeGrafter"/>
</dbReference>
<dbReference type="Pfam" id="PF02452">
    <property type="entry name" value="PemK_toxin"/>
    <property type="match status" value="1"/>
</dbReference>